<keyword evidence="4" id="KW-1003">Cell membrane</keyword>
<accession>A0ABV3SEL2</accession>
<dbReference type="PANTHER" id="PTHR34979">
    <property type="entry name" value="INNER MEMBRANE PROTEIN YGAZ"/>
    <property type="match status" value="1"/>
</dbReference>
<comment type="caution">
    <text evidence="9">The sequence shown here is derived from an EMBL/GenBank/DDBJ whole genome shotgun (WGS) entry which is preliminary data.</text>
</comment>
<evidence type="ECO:0000256" key="6">
    <source>
        <dbReference type="ARBA" id="ARBA00022989"/>
    </source>
</evidence>
<keyword evidence="3" id="KW-0813">Transport</keyword>
<comment type="subcellular location">
    <subcellularLocation>
        <location evidence="1">Cell membrane</location>
        <topology evidence="1">Multi-pass membrane protein</topology>
    </subcellularLocation>
</comment>
<dbReference type="Pfam" id="PF03591">
    <property type="entry name" value="AzlC"/>
    <property type="match status" value="1"/>
</dbReference>
<feature type="transmembrane region" description="Helical" evidence="8">
    <location>
        <begin position="216"/>
        <end position="233"/>
    </location>
</feature>
<evidence type="ECO:0000256" key="2">
    <source>
        <dbReference type="ARBA" id="ARBA00010735"/>
    </source>
</evidence>
<feature type="transmembrane region" description="Helical" evidence="8">
    <location>
        <begin position="76"/>
        <end position="95"/>
    </location>
</feature>
<keyword evidence="6 8" id="KW-1133">Transmembrane helix</keyword>
<protein>
    <submittedName>
        <fullName evidence="9">AzlC family ABC transporter permease</fullName>
    </submittedName>
</protein>
<evidence type="ECO:0000256" key="7">
    <source>
        <dbReference type="ARBA" id="ARBA00023136"/>
    </source>
</evidence>
<name>A0ABV3SEL2_9HYPH</name>
<proteinExistence type="inferred from homology"/>
<feature type="transmembrane region" description="Helical" evidence="8">
    <location>
        <begin position="20"/>
        <end position="38"/>
    </location>
</feature>
<evidence type="ECO:0000256" key="8">
    <source>
        <dbReference type="SAM" id="Phobius"/>
    </source>
</evidence>
<dbReference type="EMBL" id="JBDPGJ010000001">
    <property type="protein sequence ID" value="MEX0405169.1"/>
    <property type="molecule type" value="Genomic_DNA"/>
</dbReference>
<dbReference type="PANTHER" id="PTHR34979:SF1">
    <property type="entry name" value="INNER MEMBRANE PROTEIN YGAZ"/>
    <property type="match status" value="1"/>
</dbReference>
<dbReference type="Proteomes" id="UP001556692">
    <property type="component" value="Unassembled WGS sequence"/>
</dbReference>
<evidence type="ECO:0000256" key="1">
    <source>
        <dbReference type="ARBA" id="ARBA00004651"/>
    </source>
</evidence>
<feature type="transmembrane region" description="Helical" evidence="8">
    <location>
        <begin position="191"/>
        <end position="210"/>
    </location>
</feature>
<reference evidence="9 10" key="1">
    <citation type="submission" date="2024-05" db="EMBL/GenBank/DDBJ databases">
        <authorList>
            <person name="Jiang F."/>
        </authorList>
    </citation>
    <scope>NUCLEOTIDE SEQUENCE [LARGE SCALE GENOMIC DNA]</scope>
    <source>
        <strain evidence="9 10">LZ166</strain>
    </source>
</reference>
<evidence type="ECO:0000313" key="10">
    <source>
        <dbReference type="Proteomes" id="UP001556692"/>
    </source>
</evidence>
<dbReference type="InterPro" id="IPR011606">
    <property type="entry name" value="Brnchd-chn_aa_trnsp_permease"/>
</dbReference>
<feature type="transmembrane region" description="Helical" evidence="8">
    <location>
        <begin position="166"/>
        <end position="184"/>
    </location>
</feature>
<keyword evidence="10" id="KW-1185">Reference proteome</keyword>
<feature type="transmembrane region" description="Helical" evidence="8">
    <location>
        <begin position="135"/>
        <end position="160"/>
    </location>
</feature>
<sequence length="252" mass="27091">MSTITSNRAFASEFWRGVRLGIPVFVASAPFAVLFGAIAVKNGFTPAETVLMSATIYGGASQMVGIELFGQTTPPWLIVFAIFAVNFRHILYSAAVGRRIGHWTGVQKAIGFYFLVDPQYAELERKAENGERISFVWYVGMAAPIYILWIVNTWLGAVFGSLLPDAHALGLDFLLPIYFLGLVVGFRKRPLWLPIVIAAAVVSVIAHNLVGSPWHISIGALAGIALAAAMPVSPEARAAYDEPPADGAGESV</sequence>
<gene>
    <name evidence="9" type="ORF">ABGN05_05775</name>
</gene>
<organism evidence="9 10">
    <name type="scientific">Aquibium pacificus</name>
    <dbReference type="NCBI Taxonomy" id="3153579"/>
    <lineage>
        <taxon>Bacteria</taxon>
        <taxon>Pseudomonadati</taxon>
        <taxon>Pseudomonadota</taxon>
        <taxon>Alphaproteobacteria</taxon>
        <taxon>Hyphomicrobiales</taxon>
        <taxon>Phyllobacteriaceae</taxon>
        <taxon>Aquibium</taxon>
    </lineage>
</organism>
<evidence type="ECO:0000256" key="5">
    <source>
        <dbReference type="ARBA" id="ARBA00022692"/>
    </source>
</evidence>
<keyword evidence="5 8" id="KW-0812">Transmembrane</keyword>
<keyword evidence="7 8" id="KW-0472">Membrane</keyword>
<evidence type="ECO:0000256" key="4">
    <source>
        <dbReference type="ARBA" id="ARBA00022475"/>
    </source>
</evidence>
<evidence type="ECO:0000313" key="9">
    <source>
        <dbReference type="EMBL" id="MEX0405169.1"/>
    </source>
</evidence>
<comment type="similarity">
    <text evidence="2">Belongs to the AzlC family.</text>
</comment>
<evidence type="ECO:0000256" key="3">
    <source>
        <dbReference type="ARBA" id="ARBA00022448"/>
    </source>
</evidence>